<dbReference type="InterPro" id="IPR036754">
    <property type="entry name" value="YbaK/aa-tRNA-synt-asso_dom_sf"/>
</dbReference>
<dbReference type="GO" id="GO:0002161">
    <property type="term" value="F:aminoacyl-tRNA deacylase activity"/>
    <property type="evidence" value="ECO:0007669"/>
    <property type="project" value="InterPro"/>
</dbReference>
<feature type="domain" description="YbaK/aminoacyl-tRNA synthetase-associated" evidence="5">
    <location>
        <begin position="31"/>
        <end position="142"/>
    </location>
</feature>
<evidence type="ECO:0000256" key="1">
    <source>
        <dbReference type="ARBA" id="ARBA00009798"/>
    </source>
</evidence>
<dbReference type="GO" id="GO:0006412">
    <property type="term" value="P:translation"/>
    <property type="evidence" value="ECO:0007669"/>
    <property type="project" value="UniProtKB-KW"/>
</dbReference>
<dbReference type="EC" id="4.2.-.-" evidence="4"/>
<dbReference type="PANTHER" id="PTHR30411">
    <property type="entry name" value="CYTOPLASMIC PROTEIN"/>
    <property type="match status" value="1"/>
</dbReference>
<proteinExistence type="inferred from homology"/>
<keyword evidence="3 4" id="KW-0456">Lyase</keyword>
<dbReference type="SUPFAM" id="SSF55826">
    <property type="entry name" value="YbaK/ProRS associated domain"/>
    <property type="match status" value="1"/>
</dbReference>
<evidence type="ECO:0000313" key="6">
    <source>
        <dbReference type="EMBL" id="TXS95555.1"/>
    </source>
</evidence>
<keyword evidence="7" id="KW-1185">Reference proteome</keyword>
<protein>
    <recommendedName>
        <fullName evidence="4">Cys-tRNA(Pro)/Cys-tRNA(Cys) deacylase</fullName>
        <ecNumber evidence="4">4.2.-.-</ecNumber>
    </recommendedName>
</protein>
<reference evidence="6 7" key="1">
    <citation type="submission" date="2019-08" db="EMBL/GenBank/DDBJ databases">
        <title>Parahaliea maris sp. nov., isolated from the surface seawater.</title>
        <authorList>
            <person name="Liu Y."/>
        </authorList>
    </citation>
    <scope>NUCLEOTIDE SEQUENCE [LARGE SCALE GENOMIC DNA]</scope>
    <source>
        <strain evidence="6 7">HSLHS9</strain>
    </source>
</reference>
<dbReference type="GO" id="GO:0016829">
    <property type="term" value="F:lyase activity"/>
    <property type="evidence" value="ECO:0007669"/>
    <property type="project" value="UniProtKB-KW"/>
</dbReference>
<sequence>MTPGIDAARKAGIAFDIHEYDHDPAAASYGLEAAEKLGVPAEQVFKTLVVDAGGALVVAILPVNETLNLKKIARAAGAKKAAMADSKRVERSSGYVLGGVSPLGQKRALATYLDASADELDSIYVSAGRRGLEIALAPADLLAITRGSLADLCNS</sequence>
<name>A0A5C9A3U4_9GAMM</name>
<organism evidence="6 7">
    <name type="scientific">Parahaliea maris</name>
    <dbReference type="NCBI Taxonomy" id="2716870"/>
    <lineage>
        <taxon>Bacteria</taxon>
        <taxon>Pseudomonadati</taxon>
        <taxon>Pseudomonadota</taxon>
        <taxon>Gammaproteobacteria</taxon>
        <taxon>Cellvibrionales</taxon>
        <taxon>Halieaceae</taxon>
        <taxon>Parahaliea</taxon>
    </lineage>
</organism>
<dbReference type="AlphaFoldDB" id="A0A5C9A3U4"/>
<dbReference type="NCBIfam" id="TIGR00011">
    <property type="entry name" value="YbaK_EbsC"/>
    <property type="match status" value="1"/>
</dbReference>
<dbReference type="CDD" id="cd00002">
    <property type="entry name" value="YbaK_deacylase"/>
    <property type="match status" value="1"/>
</dbReference>
<comment type="similarity">
    <text evidence="1 4">Belongs to the prolyl-tRNA editing family. YbaK/EbsC subfamily.</text>
</comment>
<dbReference type="InterPro" id="IPR004369">
    <property type="entry name" value="Prolyl-tRNA_editing_YbaK/EbsC"/>
</dbReference>
<evidence type="ECO:0000256" key="4">
    <source>
        <dbReference type="PIRNR" id="PIRNR006181"/>
    </source>
</evidence>
<evidence type="ECO:0000259" key="5">
    <source>
        <dbReference type="Pfam" id="PF04073"/>
    </source>
</evidence>
<evidence type="ECO:0000313" key="7">
    <source>
        <dbReference type="Proteomes" id="UP000321039"/>
    </source>
</evidence>
<accession>A0A5C9A3U4</accession>
<evidence type="ECO:0000256" key="2">
    <source>
        <dbReference type="ARBA" id="ARBA00022917"/>
    </source>
</evidence>
<dbReference type="PANTHER" id="PTHR30411:SF0">
    <property type="entry name" value="CYS-TRNA(PRO)_CYS-TRNA(CYS) DEACYLASE YBAK"/>
    <property type="match status" value="1"/>
</dbReference>
<dbReference type="Gene3D" id="3.90.960.10">
    <property type="entry name" value="YbaK/aminoacyl-tRNA synthetase-associated domain"/>
    <property type="match status" value="1"/>
</dbReference>
<dbReference type="EMBL" id="VRZA01000002">
    <property type="protein sequence ID" value="TXS95555.1"/>
    <property type="molecule type" value="Genomic_DNA"/>
</dbReference>
<dbReference type="PIRSF" id="PIRSF006181">
    <property type="entry name" value="EbsC_YbaK"/>
    <property type="match status" value="1"/>
</dbReference>
<dbReference type="InterPro" id="IPR007214">
    <property type="entry name" value="YbaK/aa-tRNA-synth-assoc-dom"/>
</dbReference>
<dbReference type="Proteomes" id="UP000321039">
    <property type="component" value="Unassembled WGS sequence"/>
</dbReference>
<dbReference type="RefSeq" id="WP_148067466.1">
    <property type="nucleotide sequence ID" value="NZ_VRZA01000002.1"/>
</dbReference>
<keyword evidence="2 4" id="KW-0648">Protein biosynthesis</keyword>
<comment type="caution">
    <text evidence="6">The sequence shown here is derived from an EMBL/GenBank/DDBJ whole genome shotgun (WGS) entry which is preliminary data.</text>
</comment>
<dbReference type="Pfam" id="PF04073">
    <property type="entry name" value="tRNA_edit"/>
    <property type="match status" value="1"/>
</dbReference>
<gene>
    <name evidence="6" type="primary">ybaK</name>
    <name evidence="6" type="ORF">FV139_06645</name>
</gene>
<evidence type="ECO:0000256" key="3">
    <source>
        <dbReference type="ARBA" id="ARBA00023239"/>
    </source>
</evidence>